<keyword evidence="2 6" id="KW-0812">Transmembrane</keyword>
<feature type="transmembrane region" description="Helical" evidence="6">
    <location>
        <begin position="189"/>
        <end position="209"/>
    </location>
</feature>
<evidence type="ECO:0000256" key="2">
    <source>
        <dbReference type="ARBA" id="ARBA00022692"/>
    </source>
</evidence>
<sequence>MTATASTVADSGTMFRRNLLHMLRYPGLTVFVIGIPVLLLLLFVYVFGGTLGAGLPGGGRGADQEYLAYVVPGILLIGVAGIANGASIGIAQDMTEGIVARFRSMAISRAAVLNGHVLGNTVQGLLCLAIVMGVALLMGLRPAAGVFAWLVLVVFLALVCYSVSWMAVAMGMSSKTVEGASNTPMIFTLLPFLGSGFVPTASMPGWLQWFADAQPFTPFIETTRSLLAGQAPDPRYGSASLIWCAAFIALGYFWSRALYERKSVRS</sequence>
<feature type="transmembrane region" description="Helical" evidence="6">
    <location>
        <begin position="25"/>
        <end position="46"/>
    </location>
</feature>
<evidence type="ECO:0000313" key="9">
    <source>
        <dbReference type="Proteomes" id="UP000030982"/>
    </source>
</evidence>
<dbReference type="PROSITE" id="PS51012">
    <property type="entry name" value="ABC_TM2"/>
    <property type="match status" value="1"/>
</dbReference>
<keyword evidence="6" id="KW-0813">Transport</keyword>
<dbReference type="PANTHER" id="PTHR43229:SF2">
    <property type="entry name" value="NODULATION PROTEIN J"/>
    <property type="match status" value="1"/>
</dbReference>
<feature type="transmembrane region" description="Helical" evidence="6">
    <location>
        <begin position="112"/>
        <end position="140"/>
    </location>
</feature>
<name>A0A0B2ALY6_9MICC</name>
<keyword evidence="6" id="KW-1003">Cell membrane</keyword>
<dbReference type="EMBL" id="JTDL01000079">
    <property type="protein sequence ID" value="KHL04376.1"/>
    <property type="molecule type" value="Genomic_DNA"/>
</dbReference>
<dbReference type="Proteomes" id="UP000030982">
    <property type="component" value="Unassembled WGS sequence"/>
</dbReference>
<proteinExistence type="inferred from homology"/>
<protein>
    <recommendedName>
        <fullName evidence="6">Transport permease protein</fullName>
    </recommendedName>
</protein>
<keyword evidence="3 6" id="KW-1133">Transmembrane helix</keyword>
<reference evidence="8 9" key="1">
    <citation type="submission" date="2014-09" db="EMBL/GenBank/DDBJ databases">
        <title>Genome sequence of Sinomonas sp. MUSC 117.</title>
        <authorList>
            <person name="Lee L.-H."/>
        </authorList>
    </citation>
    <scope>NUCLEOTIDE SEQUENCE [LARGE SCALE GENOMIC DNA]</scope>
    <source>
        <strain evidence="8 9">MUSC 117</strain>
    </source>
</reference>
<dbReference type="AlphaFoldDB" id="A0A0B2ALY6"/>
<dbReference type="PANTHER" id="PTHR43229">
    <property type="entry name" value="NODULATION PROTEIN J"/>
    <property type="match status" value="1"/>
</dbReference>
<dbReference type="InterPro" id="IPR013525">
    <property type="entry name" value="ABC2_TM"/>
</dbReference>
<keyword evidence="4 6" id="KW-0472">Membrane</keyword>
<evidence type="ECO:0000259" key="7">
    <source>
        <dbReference type="PROSITE" id="PS51012"/>
    </source>
</evidence>
<keyword evidence="5" id="KW-0046">Antibiotic resistance</keyword>
<comment type="similarity">
    <text evidence="6">Belongs to the ABC-2 integral membrane protein family.</text>
</comment>
<evidence type="ECO:0000256" key="3">
    <source>
        <dbReference type="ARBA" id="ARBA00022989"/>
    </source>
</evidence>
<accession>A0A0B2ALY6</accession>
<dbReference type="InterPro" id="IPR047817">
    <property type="entry name" value="ABC2_TM_bact-type"/>
</dbReference>
<comment type="caution">
    <text evidence="8">The sequence shown here is derived from an EMBL/GenBank/DDBJ whole genome shotgun (WGS) entry which is preliminary data.</text>
</comment>
<dbReference type="InterPro" id="IPR000412">
    <property type="entry name" value="ABC_2_transport"/>
</dbReference>
<feature type="transmembrane region" description="Helical" evidence="6">
    <location>
        <begin position="146"/>
        <end position="168"/>
    </location>
</feature>
<evidence type="ECO:0000313" key="8">
    <source>
        <dbReference type="EMBL" id="KHL04376.1"/>
    </source>
</evidence>
<dbReference type="InterPro" id="IPR051784">
    <property type="entry name" value="Nod_factor_ABC_transporter"/>
</dbReference>
<feature type="transmembrane region" description="Helical" evidence="6">
    <location>
        <begin position="66"/>
        <end position="91"/>
    </location>
</feature>
<dbReference type="GO" id="GO:0140359">
    <property type="term" value="F:ABC-type transporter activity"/>
    <property type="evidence" value="ECO:0007669"/>
    <property type="project" value="InterPro"/>
</dbReference>
<dbReference type="OrthoDB" id="670210at2"/>
<feature type="domain" description="ABC transmembrane type-2" evidence="7">
    <location>
        <begin position="27"/>
        <end position="262"/>
    </location>
</feature>
<keyword evidence="9" id="KW-1185">Reference proteome</keyword>
<dbReference type="GO" id="GO:0046677">
    <property type="term" value="P:response to antibiotic"/>
    <property type="evidence" value="ECO:0007669"/>
    <property type="project" value="UniProtKB-KW"/>
</dbReference>
<comment type="subcellular location">
    <subcellularLocation>
        <location evidence="6">Cell membrane</location>
        <topology evidence="6">Multi-pass membrane protein</topology>
    </subcellularLocation>
    <subcellularLocation>
        <location evidence="1">Membrane</location>
        <topology evidence="1">Multi-pass membrane protein</topology>
    </subcellularLocation>
</comment>
<evidence type="ECO:0000256" key="4">
    <source>
        <dbReference type="ARBA" id="ARBA00023136"/>
    </source>
</evidence>
<dbReference type="PIRSF" id="PIRSF006648">
    <property type="entry name" value="DrrB"/>
    <property type="match status" value="1"/>
</dbReference>
<dbReference type="GO" id="GO:0043190">
    <property type="term" value="C:ATP-binding cassette (ABC) transporter complex"/>
    <property type="evidence" value="ECO:0007669"/>
    <property type="project" value="InterPro"/>
</dbReference>
<feature type="transmembrane region" description="Helical" evidence="6">
    <location>
        <begin position="236"/>
        <end position="255"/>
    </location>
</feature>
<gene>
    <name evidence="8" type="ORF">LK10_05605</name>
</gene>
<dbReference type="STRING" id="1338436.LK10_05605"/>
<evidence type="ECO:0000256" key="1">
    <source>
        <dbReference type="ARBA" id="ARBA00004141"/>
    </source>
</evidence>
<dbReference type="Pfam" id="PF01061">
    <property type="entry name" value="ABC2_membrane"/>
    <property type="match status" value="1"/>
</dbReference>
<dbReference type="RefSeq" id="WP_043120814.1">
    <property type="nucleotide sequence ID" value="NZ_JTDL01000079.1"/>
</dbReference>
<organism evidence="8 9">
    <name type="scientific">Sinomonas humi</name>
    <dbReference type="NCBI Taxonomy" id="1338436"/>
    <lineage>
        <taxon>Bacteria</taxon>
        <taxon>Bacillati</taxon>
        <taxon>Actinomycetota</taxon>
        <taxon>Actinomycetes</taxon>
        <taxon>Micrococcales</taxon>
        <taxon>Micrococcaceae</taxon>
        <taxon>Sinomonas</taxon>
    </lineage>
</organism>
<evidence type="ECO:0000256" key="6">
    <source>
        <dbReference type="RuleBase" id="RU361157"/>
    </source>
</evidence>
<evidence type="ECO:0000256" key="5">
    <source>
        <dbReference type="ARBA" id="ARBA00023251"/>
    </source>
</evidence>